<dbReference type="EMBL" id="HBUF01236796">
    <property type="protein sequence ID" value="CAG6675475.1"/>
    <property type="molecule type" value="Transcribed_RNA"/>
</dbReference>
<dbReference type="AlphaFoldDB" id="A0A8D8ST74"/>
<organism evidence="1">
    <name type="scientific">Cacopsylla melanoneura</name>
    <dbReference type="NCBI Taxonomy" id="428564"/>
    <lineage>
        <taxon>Eukaryota</taxon>
        <taxon>Metazoa</taxon>
        <taxon>Ecdysozoa</taxon>
        <taxon>Arthropoda</taxon>
        <taxon>Hexapoda</taxon>
        <taxon>Insecta</taxon>
        <taxon>Pterygota</taxon>
        <taxon>Neoptera</taxon>
        <taxon>Paraneoptera</taxon>
        <taxon>Hemiptera</taxon>
        <taxon>Sternorrhyncha</taxon>
        <taxon>Psylloidea</taxon>
        <taxon>Psyllidae</taxon>
        <taxon>Psyllinae</taxon>
        <taxon>Cacopsylla</taxon>
    </lineage>
</organism>
<accession>A0A8D8ST74</accession>
<evidence type="ECO:0000313" key="1">
    <source>
        <dbReference type="EMBL" id="CAG6675475.1"/>
    </source>
</evidence>
<reference evidence="1" key="1">
    <citation type="submission" date="2021-05" db="EMBL/GenBank/DDBJ databases">
        <authorList>
            <person name="Alioto T."/>
            <person name="Alioto T."/>
            <person name="Gomez Garrido J."/>
        </authorList>
    </citation>
    <scope>NUCLEOTIDE SEQUENCE</scope>
</reference>
<name>A0A8D8ST74_9HEMI</name>
<proteinExistence type="predicted"/>
<protein>
    <submittedName>
        <fullName evidence="1">Uncharacterized protein</fullName>
    </submittedName>
</protein>
<sequence>MITTCWAISDTGRGPVLCERKMTNAVNRTCNQWIVILPFYLTHFFFRNNFDFIFNFIRGSILTKFPLSVTFWAVEWKQTSPLLHNYYLHGQIYKVAIWDYSLAFHFLSPV</sequence>